<dbReference type="GO" id="GO:0030490">
    <property type="term" value="P:maturation of SSU-rRNA"/>
    <property type="evidence" value="ECO:0007669"/>
    <property type="project" value="UniProtKB-UniRule"/>
</dbReference>
<dbReference type="RefSeq" id="WP_072744365.1">
    <property type="nucleotide sequence ID" value="NZ_FQXR01000007.1"/>
</dbReference>
<proteinExistence type="inferred from homology"/>
<evidence type="ECO:0000256" key="1">
    <source>
        <dbReference type="ARBA" id="ARBA00022517"/>
    </source>
</evidence>
<dbReference type="InterPro" id="IPR000238">
    <property type="entry name" value="RbfA"/>
</dbReference>
<dbReference type="GO" id="GO:0043024">
    <property type="term" value="F:ribosomal small subunit binding"/>
    <property type="evidence" value="ECO:0007669"/>
    <property type="project" value="TreeGrafter"/>
</dbReference>
<evidence type="ECO:0000313" key="3">
    <source>
        <dbReference type="EMBL" id="SHH99965.1"/>
    </source>
</evidence>
<dbReference type="EMBL" id="FQXR01000007">
    <property type="protein sequence ID" value="SHH99965.1"/>
    <property type="molecule type" value="Genomic_DNA"/>
</dbReference>
<keyword evidence="1 2" id="KW-0690">Ribosome biogenesis</keyword>
<dbReference type="Gene3D" id="3.30.300.20">
    <property type="match status" value="1"/>
</dbReference>
<dbReference type="NCBIfam" id="TIGR00082">
    <property type="entry name" value="rbfA"/>
    <property type="match status" value="1"/>
</dbReference>
<evidence type="ECO:0000256" key="2">
    <source>
        <dbReference type="HAMAP-Rule" id="MF_00003"/>
    </source>
</evidence>
<comment type="subunit">
    <text evidence="2">Monomer. Binds 30S ribosomal subunits, but not 50S ribosomal subunits or 70S ribosomes.</text>
</comment>
<dbReference type="OrthoDB" id="307788at2"/>
<dbReference type="PANTHER" id="PTHR33515">
    <property type="entry name" value="RIBOSOME-BINDING FACTOR A, CHLOROPLASTIC-RELATED"/>
    <property type="match status" value="1"/>
</dbReference>
<evidence type="ECO:0000313" key="4">
    <source>
        <dbReference type="Proteomes" id="UP000184389"/>
    </source>
</evidence>
<dbReference type="Proteomes" id="UP000184389">
    <property type="component" value="Unassembled WGS sequence"/>
</dbReference>
<organism evidence="3 4">
    <name type="scientific">Sporanaerobacter acetigenes DSM 13106</name>
    <dbReference type="NCBI Taxonomy" id="1123281"/>
    <lineage>
        <taxon>Bacteria</taxon>
        <taxon>Bacillati</taxon>
        <taxon>Bacillota</taxon>
        <taxon>Tissierellia</taxon>
        <taxon>Tissierellales</taxon>
        <taxon>Sporanaerobacteraceae</taxon>
        <taxon>Sporanaerobacter</taxon>
    </lineage>
</organism>
<keyword evidence="4" id="KW-1185">Reference proteome</keyword>
<dbReference type="Pfam" id="PF02033">
    <property type="entry name" value="RBFA"/>
    <property type="match status" value="1"/>
</dbReference>
<reference evidence="3 4" key="1">
    <citation type="submission" date="2016-11" db="EMBL/GenBank/DDBJ databases">
        <authorList>
            <person name="Jaros S."/>
            <person name="Januszkiewicz K."/>
            <person name="Wedrychowicz H."/>
        </authorList>
    </citation>
    <scope>NUCLEOTIDE SEQUENCE [LARGE SCALE GENOMIC DNA]</scope>
    <source>
        <strain evidence="3 4">DSM 13106</strain>
    </source>
</reference>
<dbReference type="STRING" id="1123281.SAMN02745180_01696"/>
<dbReference type="AlphaFoldDB" id="A0A1M5XJB8"/>
<dbReference type="InterPro" id="IPR023799">
    <property type="entry name" value="RbfA_dom_sf"/>
</dbReference>
<comment type="similarity">
    <text evidence="2">Belongs to the RbfA family.</text>
</comment>
<protein>
    <recommendedName>
        <fullName evidence="2">Ribosome-binding factor A</fullName>
    </recommendedName>
</protein>
<comment type="subcellular location">
    <subcellularLocation>
        <location evidence="2">Cytoplasm</location>
    </subcellularLocation>
</comment>
<sequence length="125" mass="14571">MDNKRINRISEEVKKVVSDVITNKLKDPRISPMTSVTHVEVTRDLRYAKIYVSVLGEEIEKKSTLEGLENSKGFIRKEIGDRIDLRYVPEPIFHVDDSIEHSIYISKLIEKVNEEDEKKRRGTDE</sequence>
<dbReference type="InterPro" id="IPR015946">
    <property type="entry name" value="KH_dom-like_a/b"/>
</dbReference>
<accession>A0A1M5XJB8</accession>
<comment type="function">
    <text evidence="2">One of several proteins that assist in the late maturation steps of the functional core of the 30S ribosomal subunit. Associates with free 30S ribosomal subunits (but not with 30S subunits that are part of 70S ribosomes or polysomes). Required for efficient processing of 16S rRNA. May interact with the 5'-terminal helix region of 16S rRNA.</text>
</comment>
<dbReference type="PANTHER" id="PTHR33515:SF1">
    <property type="entry name" value="RIBOSOME-BINDING FACTOR A, CHLOROPLASTIC-RELATED"/>
    <property type="match status" value="1"/>
</dbReference>
<keyword evidence="2" id="KW-0963">Cytoplasm</keyword>
<dbReference type="HAMAP" id="MF_00003">
    <property type="entry name" value="RbfA"/>
    <property type="match status" value="1"/>
</dbReference>
<name>A0A1M5XJB8_9FIRM</name>
<dbReference type="SUPFAM" id="SSF89919">
    <property type="entry name" value="Ribosome-binding factor A, RbfA"/>
    <property type="match status" value="1"/>
</dbReference>
<dbReference type="GO" id="GO:0005829">
    <property type="term" value="C:cytosol"/>
    <property type="evidence" value="ECO:0007669"/>
    <property type="project" value="TreeGrafter"/>
</dbReference>
<gene>
    <name evidence="2" type="primary">rbfA</name>
    <name evidence="3" type="ORF">SAMN02745180_01696</name>
</gene>